<evidence type="ECO:0000313" key="1">
    <source>
        <dbReference type="EMBL" id="AGR47056.1"/>
    </source>
</evidence>
<accession>S5M575</accession>
<reference evidence="1 2" key="1">
    <citation type="journal article" date="2014" name="Genome Announc.">
        <title>Genome Sequences of Three Novel Bacillus cereus Bacteriophages.</title>
        <authorList>
            <person name="Grose J.H."/>
            <person name="Jensen J.D."/>
            <person name="Merrill B.D."/>
            <person name="Fisher J.N."/>
            <person name="Burnett S.H."/>
            <person name="Breakwell D.P."/>
        </authorList>
    </citation>
    <scope>NUCLEOTIDE SEQUENCE [LARGE SCALE GENOMIC DNA]</scope>
</reference>
<sequence length="235" mass="26585">MESDNMLFPKVGDKVLVAGHGWREFEIKDIAILNSDKTSSTLANGGSVKFKVDIDGLLEWIHIDAITTTESIKTSTLIVPENTDMDATFIGKKMTDWMVGLKNQPDNSKLPEIVTLLMAIQYDKEKYYGSSWKGKGEIRGIMANLDRKYDRLDKMTNDEIEGVLEGLAVLEKKLALDELTPEQVGESKIDAIADLTCYGILYMTYVKDNFPNAFKIWVDKNVPNYLKDKMLFLQQ</sequence>
<dbReference type="EMBL" id="KC595513">
    <property type="protein sequence ID" value="AGR47056.1"/>
    <property type="molecule type" value="Genomic_DNA"/>
</dbReference>
<name>S5M575_9CAUD</name>
<gene>
    <name evidence="1" type="ORF">SHANETTE_162</name>
</gene>
<proteinExistence type="predicted"/>
<keyword evidence="2" id="KW-1185">Reference proteome</keyword>
<dbReference type="GeneID" id="26642505"/>
<organism evidence="1 2">
    <name type="scientific">Bacillus phage Shanette</name>
    <dbReference type="NCBI Taxonomy" id="1296656"/>
    <lineage>
        <taxon>Viruses</taxon>
        <taxon>Duplodnaviria</taxon>
        <taxon>Heunggongvirae</taxon>
        <taxon>Uroviricota</taxon>
        <taxon>Caudoviricetes</taxon>
        <taxon>Herelleviridae</taxon>
        <taxon>Spounavirinae</taxon>
        <taxon>Siminovitchvirus</taxon>
        <taxon>Siminovitchvirus shanette</taxon>
    </lineage>
</organism>
<dbReference type="KEGG" id="vg:26642505"/>
<protein>
    <submittedName>
        <fullName evidence="1">Uncharacterized protein</fullName>
    </submittedName>
</protein>
<dbReference type="RefSeq" id="YP_009216157.1">
    <property type="nucleotide sequence ID" value="NC_028983.1"/>
</dbReference>
<evidence type="ECO:0000313" key="2">
    <source>
        <dbReference type="Proteomes" id="UP000015093"/>
    </source>
</evidence>
<dbReference type="Proteomes" id="UP000015093">
    <property type="component" value="Segment"/>
</dbReference>